<dbReference type="Pfam" id="PF05157">
    <property type="entry name" value="MshEN"/>
    <property type="match status" value="1"/>
</dbReference>
<dbReference type="Proteomes" id="UP000199568">
    <property type="component" value="Unassembled WGS sequence"/>
</dbReference>
<dbReference type="SUPFAM" id="SSF52540">
    <property type="entry name" value="P-loop containing nucleoside triphosphate hydrolases"/>
    <property type="match status" value="1"/>
</dbReference>
<dbReference type="PANTHER" id="PTHR30258:SF1">
    <property type="entry name" value="PROTEIN TRANSPORT PROTEIN HOFB HOMOLOG"/>
    <property type="match status" value="1"/>
</dbReference>
<dbReference type="AlphaFoldDB" id="A0A1H9YR99"/>
<proteinExistence type="inferred from homology"/>
<keyword evidence="6" id="KW-1185">Reference proteome</keyword>
<dbReference type="GO" id="GO:0016887">
    <property type="term" value="F:ATP hydrolysis activity"/>
    <property type="evidence" value="ECO:0007669"/>
    <property type="project" value="TreeGrafter"/>
</dbReference>
<evidence type="ECO:0000313" key="6">
    <source>
        <dbReference type="Proteomes" id="UP000199568"/>
    </source>
</evidence>
<evidence type="ECO:0000256" key="1">
    <source>
        <dbReference type="ARBA" id="ARBA00006611"/>
    </source>
</evidence>
<evidence type="ECO:0000256" key="3">
    <source>
        <dbReference type="ARBA" id="ARBA00022840"/>
    </source>
</evidence>
<dbReference type="GO" id="GO:0005886">
    <property type="term" value="C:plasma membrane"/>
    <property type="evidence" value="ECO:0007669"/>
    <property type="project" value="TreeGrafter"/>
</dbReference>
<dbReference type="CDD" id="cd01129">
    <property type="entry name" value="PulE-GspE-like"/>
    <property type="match status" value="1"/>
</dbReference>
<dbReference type="SUPFAM" id="SSF160246">
    <property type="entry name" value="EspE N-terminal domain-like"/>
    <property type="match status" value="1"/>
</dbReference>
<dbReference type="PROSITE" id="PS00662">
    <property type="entry name" value="T2SP_E"/>
    <property type="match status" value="1"/>
</dbReference>
<name>A0A1H9YR99_9FIRM</name>
<accession>A0A1H9YR99</accession>
<organism evidence="5 6">
    <name type="scientific">Natronincola peptidivorans</name>
    <dbReference type="NCBI Taxonomy" id="426128"/>
    <lineage>
        <taxon>Bacteria</taxon>
        <taxon>Bacillati</taxon>
        <taxon>Bacillota</taxon>
        <taxon>Clostridia</taxon>
        <taxon>Peptostreptococcales</taxon>
        <taxon>Natronincolaceae</taxon>
        <taxon>Natronincola</taxon>
    </lineage>
</organism>
<comment type="similarity">
    <text evidence="1">Belongs to the GSP E family.</text>
</comment>
<evidence type="ECO:0000259" key="4">
    <source>
        <dbReference type="PROSITE" id="PS00662"/>
    </source>
</evidence>
<dbReference type="Gene3D" id="3.30.450.90">
    <property type="match status" value="1"/>
</dbReference>
<dbReference type="PANTHER" id="PTHR30258">
    <property type="entry name" value="TYPE II SECRETION SYSTEM PROTEIN GSPE-RELATED"/>
    <property type="match status" value="1"/>
</dbReference>
<dbReference type="Pfam" id="PF00437">
    <property type="entry name" value="T2SSE"/>
    <property type="match status" value="1"/>
</dbReference>
<protein>
    <submittedName>
        <fullName evidence="5">Type II secretion system protein E (GspE)</fullName>
    </submittedName>
</protein>
<dbReference type="FunFam" id="3.30.300.160:FF:000002">
    <property type="entry name" value="Type II secretion system protein E"/>
    <property type="match status" value="1"/>
</dbReference>
<dbReference type="Gene3D" id="3.30.300.160">
    <property type="entry name" value="Type II secretion system, protein E, N-terminal domain"/>
    <property type="match status" value="1"/>
</dbReference>
<reference evidence="5 6" key="1">
    <citation type="submission" date="2016-10" db="EMBL/GenBank/DDBJ databases">
        <authorList>
            <person name="de Groot N.N."/>
        </authorList>
    </citation>
    <scope>NUCLEOTIDE SEQUENCE [LARGE SCALE GENOMIC DNA]</scope>
    <source>
        <strain evidence="5 6">DSM 18979</strain>
    </source>
</reference>
<dbReference type="Gene3D" id="3.40.50.300">
    <property type="entry name" value="P-loop containing nucleotide triphosphate hydrolases"/>
    <property type="match status" value="1"/>
</dbReference>
<dbReference type="FunFam" id="3.40.50.300:FF:000398">
    <property type="entry name" value="Type IV pilus assembly ATPase PilB"/>
    <property type="match status" value="1"/>
</dbReference>
<dbReference type="InterPro" id="IPR007831">
    <property type="entry name" value="T2SS_GspE_N"/>
</dbReference>
<dbReference type="RefSeq" id="WP_090438388.1">
    <property type="nucleotide sequence ID" value="NZ_FOHU01000001.1"/>
</dbReference>
<dbReference type="STRING" id="426128.SAMN05660297_00362"/>
<dbReference type="InterPro" id="IPR001482">
    <property type="entry name" value="T2SS/T4SS_dom"/>
</dbReference>
<gene>
    <name evidence="5" type="ORF">SAMN05660297_00362</name>
</gene>
<dbReference type="SMART" id="SM00382">
    <property type="entry name" value="AAA"/>
    <property type="match status" value="1"/>
</dbReference>
<sequence length="559" mass="62586">MSNKVQKLGDLLVSSNYISHQQLQEALRLQKDTGEKLGEILIRQKIITEKQIIEVLEFQLGIPHVVLDNYYIEPEIPRLISEKLARRHSLIPIKKERGKLVVAMVDPLNIFALDDIRISTGYDVEAVIATENDVITAIGIYYEKENTEQALEEFQENFSAQAIEDLDEEILAQINNAPVVKLVNSIIRQAIKLNASDIHIEPGERHLRIRFRVDGDLQEIMTIAKTSHSAVVTRIKITAKMNIAEKRLPQDGRVETGVDGRDIDMRISVLPTVYGEKIVIRLLDRSGVILSKNELGFIEENLHTFEKIIQNPHGIILVTGPTGSGKTTTLYAVLKDLNRTDKNIITVEDPVEYRLEGINQSQVNVKAGLTFANGLRAILRQDPDIVMIGEIRDSETAQIAIRAAITGHLVLSTLHTNDTTATVTRLVDMGIEPYLISSSLVGVVAQRLVKMICKNCRVSYIGNSNEQQILNIQHPPTLYKGEGCNFCNHTGYKGRTPIHEILPISQRIKSSIDLRQSSETIKKIAIEEGMITLKQNAVDLVKRGITTIDELIKVTYSLD</sequence>
<dbReference type="EMBL" id="FOHU01000001">
    <property type="protein sequence ID" value="SES71579.1"/>
    <property type="molecule type" value="Genomic_DNA"/>
</dbReference>
<dbReference type="FunFam" id="3.30.450.90:FF:000001">
    <property type="entry name" value="Type II secretion system ATPase GspE"/>
    <property type="match status" value="1"/>
</dbReference>
<dbReference type="GO" id="GO:0005524">
    <property type="term" value="F:ATP binding"/>
    <property type="evidence" value="ECO:0007669"/>
    <property type="project" value="UniProtKB-KW"/>
</dbReference>
<keyword evidence="2" id="KW-0547">Nucleotide-binding</keyword>
<dbReference type="InterPro" id="IPR037257">
    <property type="entry name" value="T2SS_E_N_sf"/>
</dbReference>
<dbReference type="InterPro" id="IPR027417">
    <property type="entry name" value="P-loop_NTPase"/>
</dbReference>
<keyword evidence="3" id="KW-0067">ATP-binding</keyword>
<evidence type="ECO:0000313" key="5">
    <source>
        <dbReference type="EMBL" id="SES71579.1"/>
    </source>
</evidence>
<feature type="domain" description="Bacterial type II secretion system protein E" evidence="4">
    <location>
        <begin position="379"/>
        <end position="393"/>
    </location>
</feature>
<dbReference type="OrthoDB" id="9808272at2"/>
<evidence type="ECO:0000256" key="2">
    <source>
        <dbReference type="ARBA" id="ARBA00022741"/>
    </source>
</evidence>
<dbReference type="InterPro" id="IPR003593">
    <property type="entry name" value="AAA+_ATPase"/>
</dbReference>